<dbReference type="AlphaFoldDB" id="A0A423F6F1"/>
<gene>
    <name evidence="1" type="ORF">BK649_16625</name>
</gene>
<dbReference type="Proteomes" id="UP000283389">
    <property type="component" value="Unassembled WGS sequence"/>
</dbReference>
<name>A0A423F6F1_9PSED</name>
<accession>A0A423F6F1</accession>
<organism evidence="1 2">
    <name type="scientific">Pseudomonas canadensis</name>
    <dbReference type="NCBI Taxonomy" id="915099"/>
    <lineage>
        <taxon>Bacteria</taxon>
        <taxon>Pseudomonadati</taxon>
        <taxon>Pseudomonadota</taxon>
        <taxon>Gammaproteobacteria</taxon>
        <taxon>Pseudomonadales</taxon>
        <taxon>Pseudomonadaceae</taxon>
        <taxon>Pseudomonas</taxon>
    </lineage>
</organism>
<comment type="caution">
    <text evidence="1">The sequence shown here is derived from an EMBL/GenBank/DDBJ whole genome shotgun (WGS) entry which is preliminary data.</text>
</comment>
<reference evidence="1 2" key="1">
    <citation type="submission" date="2016-10" db="EMBL/GenBank/DDBJ databases">
        <title>Comparative genome analysis of multiple Pseudomonas spp. focuses on biocontrol and plant growth promoting traits.</title>
        <authorList>
            <person name="Tao X.-Y."/>
            <person name="Taylor C.G."/>
        </authorList>
    </citation>
    <scope>NUCLEOTIDE SEQUENCE [LARGE SCALE GENOMIC DNA]</scope>
    <source>
        <strain evidence="1 2">36C8</strain>
    </source>
</reference>
<sequence>MKTVAGKPGFVINPRAVPGEVPTLLSLHIKRGGESDVEIDFSLAKFGVSEDGKQFYISARPEGNDRDLLTIRGLSLEAGVTYPIGGGDEEVHVSLDVQGITEYATDPVGTFTVHDVFKYPDGNTYLLGYFAFLMTETVGEKRDILVNCYTLQILEND</sequence>
<evidence type="ECO:0000313" key="2">
    <source>
        <dbReference type="Proteomes" id="UP000283389"/>
    </source>
</evidence>
<dbReference type="EMBL" id="MOAZ01000012">
    <property type="protein sequence ID" value="ROM50392.1"/>
    <property type="molecule type" value="Genomic_DNA"/>
</dbReference>
<dbReference type="RefSeq" id="WP_123476459.1">
    <property type="nucleotide sequence ID" value="NZ_MOAZ01000012.1"/>
</dbReference>
<proteinExistence type="predicted"/>
<evidence type="ECO:0000313" key="1">
    <source>
        <dbReference type="EMBL" id="ROM50392.1"/>
    </source>
</evidence>
<protein>
    <submittedName>
        <fullName evidence="1">Uncharacterized protein</fullName>
    </submittedName>
</protein>